<dbReference type="EMBL" id="CP051755">
    <property type="protein sequence ID" value="QPJ86620.1"/>
    <property type="molecule type" value="Genomic_DNA"/>
</dbReference>
<evidence type="ECO:0000313" key="1">
    <source>
        <dbReference type="EMBL" id="QPJ86620.1"/>
    </source>
</evidence>
<name>A0ACD1BGE7_9CLOT</name>
<proteinExistence type="predicted"/>
<keyword evidence="1" id="KW-0614">Plasmid</keyword>
<reference evidence="1" key="1">
    <citation type="submission" date="2020-04" db="EMBL/GenBank/DDBJ databases">
        <title>A novel bacterium ('Candidatus Sarcina troglodytae' sp. nov.) linked to a protracted, uniformly lethal epizootic among sanctuary western chimpanzees (Pan troglodytes verus) in Sierra Leone.</title>
        <authorList>
            <person name="Owens L.A."/>
            <person name="Colitti B."/>
            <person name="Hirji I."/>
            <person name="Pizaro A."/>
            <person name="Jaffe J.E."/>
            <person name="Moittie S."/>
            <person name="Bishop-Lilly K.A."/>
            <person name="Estrella L.A."/>
            <person name="Voegtly L.J."/>
            <person name="Kuhn J.H."/>
            <person name="Suen G."/>
            <person name="Deblois C.L."/>
            <person name="Dunn C."/>
            <person name="Juan-Salles C."/>
            <person name="Goldberg T.L."/>
        </authorList>
    </citation>
    <scope>NUCLEOTIDE SEQUENCE</scope>
    <source>
        <strain evidence="1">JB2</strain>
    </source>
</reference>
<keyword evidence="2" id="KW-1185">Reference proteome</keyword>
<accession>A0ACD1BGE7</accession>
<sequence>MKTTKVISFFNIKGGIGKTTTTLLTAYQLASSNPNLKILLIDADLQANLTQFIYKTSHEDKTLLDVVNNNLSADELIIKSPNSKYKNIDLIPSDLTLCTLDESLTTKTSRETFFGRWFAKNKHTFNKYDYIFIDLAPSYTLTSKNFLIATDSIIIPVAHGDIASIRGAVLFKQLYIKDLEDIGLDNQADIHLLLTKVETGKKEVLSIFDNYLNKFTDINKLLLHSKIRKTTLVEKSVLYKLSVLDFLKEKKQSNKFKLDFSNLIDELKEKEIL</sequence>
<geneLocation type="plasmid" evidence="1 2">
    <name>p1</name>
</geneLocation>
<protein>
    <submittedName>
        <fullName evidence="1">ParA family protein</fullName>
    </submittedName>
</protein>
<organism evidence="1 2">
    <name type="scientific">Candidatus Sarcina troglodytae</name>
    <dbReference type="NCBI Taxonomy" id="2726954"/>
    <lineage>
        <taxon>Bacteria</taxon>
        <taxon>Bacillati</taxon>
        <taxon>Bacillota</taxon>
        <taxon>Clostridia</taxon>
        <taxon>Eubacteriales</taxon>
        <taxon>Clostridiaceae</taxon>
        <taxon>Sarcina</taxon>
    </lineage>
</organism>
<dbReference type="Proteomes" id="UP000594603">
    <property type="component" value="Plasmid p1"/>
</dbReference>
<evidence type="ECO:0000313" key="2">
    <source>
        <dbReference type="Proteomes" id="UP000594603"/>
    </source>
</evidence>
<gene>
    <name evidence="1" type="ORF">HH195_11675</name>
</gene>